<proteinExistence type="predicted"/>
<dbReference type="AlphaFoldDB" id="A0A8S0WZ57"/>
<keyword evidence="2" id="KW-1133">Transmembrane helix</keyword>
<feature type="domain" description="DUF6533" evidence="3">
    <location>
        <begin position="46"/>
        <end position="89"/>
    </location>
</feature>
<feature type="transmembrane region" description="Helical" evidence="2">
    <location>
        <begin position="143"/>
        <end position="161"/>
    </location>
</feature>
<feature type="transmembrane region" description="Helical" evidence="2">
    <location>
        <begin position="37"/>
        <end position="58"/>
    </location>
</feature>
<keyword evidence="5" id="KW-1185">Reference proteome</keyword>
<evidence type="ECO:0000256" key="2">
    <source>
        <dbReference type="SAM" id="Phobius"/>
    </source>
</evidence>
<reference evidence="4 5" key="1">
    <citation type="submission" date="2020-01" db="EMBL/GenBank/DDBJ databases">
        <authorList>
            <person name="Gupta K D."/>
        </authorList>
    </citation>
    <scope>NUCLEOTIDE SEQUENCE [LARGE SCALE GENOMIC DNA]</scope>
</reference>
<dbReference type="Pfam" id="PF20151">
    <property type="entry name" value="DUF6533"/>
    <property type="match status" value="1"/>
</dbReference>
<evidence type="ECO:0000256" key="1">
    <source>
        <dbReference type="SAM" id="MobiDB-lite"/>
    </source>
</evidence>
<comment type="caution">
    <text evidence="4">The sequence shown here is derived from an EMBL/GenBank/DDBJ whole genome shotgun (WGS) entry which is preliminary data.</text>
</comment>
<accession>A0A8S0WZ57</accession>
<sequence length="336" mass="38149">MSAPAQVAPSPAELLVASFFSGDGLALRALISPPLVTIIHLKHWTVTAILCLLVYDYLCTLDREIAYVWCRPRTFGTYLFLLNRYLPFVDVSMALYALKHPLTPEGCHRTYSTITWFQVSGIAIAQIILYLRTIAIWERNPKVMGILGTMFIATVTVGIVSTKRAMDMLSFAPNIVAPLWFGCTVRTTTPIILVLGIMILISETTIVILTLIRAYQRLRYSNSSWVHQLYKRGYIYYFYMLGLTILNIVIPFLVVPPLRTLFADPQRCLHSIICNRIIFLIHSRQKVDRRTDADDEGTSSRRASRMPWSQTQTGDVVILSTVLNTFHTDPEHYDGI</sequence>
<evidence type="ECO:0000313" key="5">
    <source>
        <dbReference type="Proteomes" id="UP000467700"/>
    </source>
</evidence>
<feature type="transmembrane region" description="Helical" evidence="2">
    <location>
        <begin position="78"/>
        <end position="98"/>
    </location>
</feature>
<feature type="transmembrane region" description="Helical" evidence="2">
    <location>
        <begin position="191"/>
        <end position="215"/>
    </location>
</feature>
<name>A0A8S0WZ57_CYCAE</name>
<dbReference type="InterPro" id="IPR045340">
    <property type="entry name" value="DUF6533"/>
</dbReference>
<gene>
    <name evidence="4" type="ORF">AAE3_LOCUS11655</name>
</gene>
<keyword evidence="2" id="KW-0472">Membrane</keyword>
<evidence type="ECO:0000313" key="4">
    <source>
        <dbReference type="EMBL" id="CAA7269366.1"/>
    </source>
</evidence>
<feature type="transmembrane region" description="Helical" evidence="2">
    <location>
        <begin position="110"/>
        <end position="131"/>
    </location>
</feature>
<protein>
    <recommendedName>
        <fullName evidence="3">DUF6533 domain-containing protein</fullName>
    </recommendedName>
</protein>
<evidence type="ECO:0000259" key="3">
    <source>
        <dbReference type="Pfam" id="PF20151"/>
    </source>
</evidence>
<feature type="transmembrane region" description="Helical" evidence="2">
    <location>
        <begin position="236"/>
        <end position="258"/>
    </location>
</feature>
<organism evidence="4 5">
    <name type="scientific">Cyclocybe aegerita</name>
    <name type="common">Black poplar mushroom</name>
    <name type="synonym">Agrocybe aegerita</name>
    <dbReference type="NCBI Taxonomy" id="1973307"/>
    <lineage>
        <taxon>Eukaryota</taxon>
        <taxon>Fungi</taxon>
        <taxon>Dikarya</taxon>
        <taxon>Basidiomycota</taxon>
        <taxon>Agaricomycotina</taxon>
        <taxon>Agaricomycetes</taxon>
        <taxon>Agaricomycetidae</taxon>
        <taxon>Agaricales</taxon>
        <taxon>Agaricineae</taxon>
        <taxon>Bolbitiaceae</taxon>
        <taxon>Cyclocybe</taxon>
    </lineage>
</organism>
<dbReference type="Proteomes" id="UP000467700">
    <property type="component" value="Unassembled WGS sequence"/>
</dbReference>
<feature type="region of interest" description="Disordered" evidence="1">
    <location>
        <begin position="291"/>
        <end position="310"/>
    </location>
</feature>
<dbReference type="EMBL" id="CACVBS010000078">
    <property type="protein sequence ID" value="CAA7269366.1"/>
    <property type="molecule type" value="Genomic_DNA"/>
</dbReference>
<keyword evidence="2" id="KW-0812">Transmembrane</keyword>
<dbReference type="OrthoDB" id="3341843at2759"/>